<reference evidence="1 2" key="1">
    <citation type="journal article" date="2016" name="Mol. Biol. Evol.">
        <title>Comparative Genomics of Early-Diverging Mushroom-Forming Fungi Provides Insights into the Origins of Lignocellulose Decay Capabilities.</title>
        <authorList>
            <person name="Nagy L.G."/>
            <person name="Riley R."/>
            <person name="Tritt A."/>
            <person name="Adam C."/>
            <person name="Daum C."/>
            <person name="Floudas D."/>
            <person name="Sun H."/>
            <person name="Yadav J.S."/>
            <person name="Pangilinan J."/>
            <person name="Larsson K.H."/>
            <person name="Matsuura K."/>
            <person name="Barry K."/>
            <person name="Labutti K."/>
            <person name="Kuo R."/>
            <person name="Ohm R.A."/>
            <person name="Bhattacharya S.S."/>
            <person name="Shirouzu T."/>
            <person name="Yoshinaga Y."/>
            <person name="Martin F.M."/>
            <person name="Grigoriev I.V."/>
            <person name="Hibbett D.S."/>
        </authorList>
    </citation>
    <scope>NUCLEOTIDE SEQUENCE [LARGE SCALE GENOMIC DNA]</scope>
    <source>
        <strain evidence="1 2">CBS 109695</strain>
    </source>
</reference>
<organism evidence="1 2">
    <name type="scientific">Athelia psychrophila</name>
    <dbReference type="NCBI Taxonomy" id="1759441"/>
    <lineage>
        <taxon>Eukaryota</taxon>
        <taxon>Fungi</taxon>
        <taxon>Dikarya</taxon>
        <taxon>Basidiomycota</taxon>
        <taxon>Agaricomycotina</taxon>
        <taxon>Agaricomycetes</taxon>
        <taxon>Agaricomycetidae</taxon>
        <taxon>Atheliales</taxon>
        <taxon>Atheliaceae</taxon>
        <taxon>Athelia</taxon>
    </lineage>
</organism>
<name>A0A165YD89_9AGAM</name>
<dbReference type="AlphaFoldDB" id="A0A165YD89"/>
<gene>
    <name evidence="1" type="ORF">FIBSPDRAFT_239838</name>
</gene>
<accession>A0A165YD89</accession>
<evidence type="ECO:0000313" key="2">
    <source>
        <dbReference type="Proteomes" id="UP000076532"/>
    </source>
</evidence>
<proteinExistence type="predicted"/>
<evidence type="ECO:0000313" key="1">
    <source>
        <dbReference type="EMBL" id="KZP09441.1"/>
    </source>
</evidence>
<protein>
    <submittedName>
        <fullName evidence="1">Uncharacterized protein</fullName>
    </submittedName>
</protein>
<sequence length="129" mass="14525">MLATTGLTWAGTSTAHIRSLEMQTPVASMFSAKSLDLQLVDEQLKIGKFANPHHYAVLFIDGKSASKPGHKTPMPSPRWPSFHFNISSTLKIAIFRKRRVHKDTLVAEYTGKGRDFLDRGSLFFLRHNN</sequence>
<dbReference type="Proteomes" id="UP000076532">
    <property type="component" value="Unassembled WGS sequence"/>
</dbReference>
<keyword evidence="2" id="KW-1185">Reference proteome</keyword>
<dbReference type="OrthoDB" id="163438at2759"/>
<dbReference type="EMBL" id="KV417700">
    <property type="protein sequence ID" value="KZP09441.1"/>
    <property type="molecule type" value="Genomic_DNA"/>
</dbReference>